<sequence>MDLMNHVFPPYSDKFVVVFIDDILIYSRDESDHAEHLRIVLQTLIDKQLYAKLSKKVKFLGHTVLGDGTRVDPSKISTIPPRNVSKVRSFLGLAGYYIRFVKGFSLIATPMTKLLHKDVKFEWTKKCQWSFERLKILLTEAPVLIQPELGKELWSTVTRQLMVSVVC</sequence>
<organism evidence="2 3">
    <name type="scientific">Gossypium australe</name>
    <dbReference type="NCBI Taxonomy" id="47621"/>
    <lineage>
        <taxon>Eukaryota</taxon>
        <taxon>Viridiplantae</taxon>
        <taxon>Streptophyta</taxon>
        <taxon>Embryophyta</taxon>
        <taxon>Tracheophyta</taxon>
        <taxon>Spermatophyta</taxon>
        <taxon>Magnoliopsida</taxon>
        <taxon>eudicotyledons</taxon>
        <taxon>Gunneridae</taxon>
        <taxon>Pentapetalae</taxon>
        <taxon>rosids</taxon>
        <taxon>malvids</taxon>
        <taxon>Malvales</taxon>
        <taxon>Malvaceae</taxon>
        <taxon>Malvoideae</taxon>
        <taxon>Gossypium</taxon>
    </lineage>
</organism>
<proteinExistence type="predicted"/>
<dbReference type="Gene3D" id="3.30.70.270">
    <property type="match status" value="2"/>
</dbReference>
<keyword evidence="3" id="KW-1185">Reference proteome</keyword>
<keyword evidence="2" id="KW-0695">RNA-directed DNA polymerase</keyword>
<comment type="caution">
    <text evidence="2">The sequence shown here is derived from an EMBL/GenBank/DDBJ whole genome shotgun (WGS) entry which is preliminary data.</text>
</comment>
<evidence type="ECO:0000313" key="2">
    <source>
        <dbReference type="EMBL" id="KAA3452487.1"/>
    </source>
</evidence>
<dbReference type="EMBL" id="SMMG02000027">
    <property type="protein sequence ID" value="KAA3452487.1"/>
    <property type="molecule type" value="Genomic_DNA"/>
</dbReference>
<reference evidence="3" key="1">
    <citation type="journal article" date="2019" name="Plant Biotechnol. J.">
        <title>Genome sequencing of the Australian wild diploid species Gossypium australe highlights disease resistance and delayed gland morphogenesis.</title>
        <authorList>
            <person name="Cai Y."/>
            <person name="Cai X."/>
            <person name="Wang Q."/>
            <person name="Wang P."/>
            <person name="Zhang Y."/>
            <person name="Cai C."/>
            <person name="Xu Y."/>
            <person name="Wang K."/>
            <person name="Zhou Z."/>
            <person name="Wang C."/>
            <person name="Geng S."/>
            <person name="Li B."/>
            <person name="Dong Q."/>
            <person name="Hou Y."/>
            <person name="Wang H."/>
            <person name="Ai P."/>
            <person name="Liu Z."/>
            <person name="Yi F."/>
            <person name="Sun M."/>
            <person name="An G."/>
            <person name="Cheng J."/>
            <person name="Zhang Y."/>
            <person name="Shi Q."/>
            <person name="Xie Y."/>
            <person name="Shi X."/>
            <person name="Chang Y."/>
            <person name="Huang F."/>
            <person name="Chen Y."/>
            <person name="Hong S."/>
            <person name="Mi L."/>
            <person name="Sun Q."/>
            <person name="Zhang L."/>
            <person name="Zhou B."/>
            <person name="Peng R."/>
            <person name="Zhang X."/>
            <person name="Liu F."/>
        </authorList>
    </citation>
    <scope>NUCLEOTIDE SEQUENCE [LARGE SCALE GENOMIC DNA]</scope>
    <source>
        <strain evidence="3">cv. PA1801</strain>
    </source>
</reference>
<dbReference type="Proteomes" id="UP000325315">
    <property type="component" value="Unassembled WGS sequence"/>
</dbReference>
<dbReference type="Pfam" id="PF00078">
    <property type="entry name" value="RVT_1"/>
    <property type="match status" value="1"/>
</dbReference>
<protein>
    <submittedName>
        <fullName evidence="2">RNA-directed DNA polymerase-like protein</fullName>
    </submittedName>
</protein>
<accession>A0A5B6U6N6</accession>
<dbReference type="PANTHER" id="PTHR33064:SF37">
    <property type="entry name" value="RIBONUCLEASE H"/>
    <property type="match status" value="1"/>
</dbReference>
<keyword evidence="2" id="KW-0548">Nucleotidyltransferase</keyword>
<dbReference type="PANTHER" id="PTHR33064">
    <property type="entry name" value="POL PROTEIN"/>
    <property type="match status" value="1"/>
</dbReference>
<dbReference type="SUPFAM" id="SSF56672">
    <property type="entry name" value="DNA/RNA polymerases"/>
    <property type="match status" value="1"/>
</dbReference>
<dbReference type="InterPro" id="IPR043502">
    <property type="entry name" value="DNA/RNA_pol_sf"/>
</dbReference>
<dbReference type="OrthoDB" id="415724at2759"/>
<dbReference type="AlphaFoldDB" id="A0A5B6U6N6"/>
<dbReference type="InterPro" id="IPR043128">
    <property type="entry name" value="Rev_trsase/Diguanyl_cyclase"/>
</dbReference>
<gene>
    <name evidence="2" type="ORF">EPI10_034433</name>
</gene>
<name>A0A5B6U6N6_9ROSI</name>
<evidence type="ECO:0000259" key="1">
    <source>
        <dbReference type="Pfam" id="PF00078"/>
    </source>
</evidence>
<dbReference type="GO" id="GO:0003964">
    <property type="term" value="F:RNA-directed DNA polymerase activity"/>
    <property type="evidence" value="ECO:0007669"/>
    <property type="project" value="UniProtKB-KW"/>
</dbReference>
<dbReference type="InterPro" id="IPR051320">
    <property type="entry name" value="Viral_Replic_Matur_Polypro"/>
</dbReference>
<evidence type="ECO:0000313" key="3">
    <source>
        <dbReference type="Proteomes" id="UP000325315"/>
    </source>
</evidence>
<keyword evidence="2" id="KW-0808">Transferase</keyword>
<dbReference type="InterPro" id="IPR000477">
    <property type="entry name" value="RT_dom"/>
</dbReference>
<feature type="domain" description="Reverse transcriptase" evidence="1">
    <location>
        <begin position="3"/>
        <end position="64"/>
    </location>
</feature>
<dbReference type="FunFam" id="3.30.70.270:FF:000020">
    <property type="entry name" value="Transposon Tf2-6 polyprotein-like Protein"/>
    <property type="match status" value="1"/>
</dbReference>